<dbReference type="AlphaFoldDB" id="A0A8J2RBK3"/>
<keyword evidence="3" id="KW-1185">Reference proteome</keyword>
<name>A0A8J2RBK3_9NEOP</name>
<dbReference type="Proteomes" id="UP000789524">
    <property type="component" value="Unassembled WGS sequence"/>
</dbReference>
<reference evidence="2" key="1">
    <citation type="submission" date="2021-09" db="EMBL/GenBank/DDBJ databases">
        <authorList>
            <person name="Martin H S."/>
        </authorList>
    </citation>
    <scope>NUCLEOTIDE SEQUENCE</scope>
</reference>
<sequence>MIISAASLGGARGGRPAAPQEVGARASPAHTRPPPHRTERDRERPTHQAGDKRPVVKQKECWLGRFEAPAPLPAL</sequence>
<gene>
    <name evidence="2" type="ORF">DCHRY22_LOCUS15630</name>
</gene>
<dbReference type="EMBL" id="CAKASE010000083">
    <property type="protein sequence ID" value="CAG9585152.1"/>
    <property type="molecule type" value="Genomic_DNA"/>
</dbReference>
<evidence type="ECO:0000256" key="1">
    <source>
        <dbReference type="SAM" id="MobiDB-lite"/>
    </source>
</evidence>
<evidence type="ECO:0000313" key="2">
    <source>
        <dbReference type="EMBL" id="CAG9585152.1"/>
    </source>
</evidence>
<evidence type="ECO:0000313" key="3">
    <source>
        <dbReference type="Proteomes" id="UP000789524"/>
    </source>
</evidence>
<proteinExistence type="predicted"/>
<accession>A0A8J2RBK3</accession>
<organism evidence="2 3">
    <name type="scientific">Danaus chrysippus</name>
    <name type="common">African queen</name>
    <dbReference type="NCBI Taxonomy" id="151541"/>
    <lineage>
        <taxon>Eukaryota</taxon>
        <taxon>Metazoa</taxon>
        <taxon>Ecdysozoa</taxon>
        <taxon>Arthropoda</taxon>
        <taxon>Hexapoda</taxon>
        <taxon>Insecta</taxon>
        <taxon>Pterygota</taxon>
        <taxon>Neoptera</taxon>
        <taxon>Endopterygota</taxon>
        <taxon>Lepidoptera</taxon>
        <taxon>Glossata</taxon>
        <taxon>Ditrysia</taxon>
        <taxon>Papilionoidea</taxon>
        <taxon>Nymphalidae</taxon>
        <taxon>Danainae</taxon>
        <taxon>Danaini</taxon>
        <taxon>Danaina</taxon>
        <taxon>Danaus</taxon>
        <taxon>Anosia</taxon>
    </lineage>
</organism>
<feature type="compositionally biased region" description="Low complexity" evidence="1">
    <location>
        <begin position="1"/>
        <end position="19"/>
    </location>
</feature>
<comment type="caution">
    <text evidence="2">The sequence shown here is derived from an EMBL/GenBank/DDBJ whole genome shotgun (WGS) entry which is preliminary data.</text>
</comment>
<protein>
    <submittedName>
        <fullName evidence="2">(African queen) hypothetical protein</fullName>
    </submittedName>
</protein>
<feature type="region of interest" description="Disordered" evidence="1">
    <location>
        <begin position="1"/>
        <end position="57"/>
    </location>
</feature>
<feature type="compositionally biased region" description="Basic and acidic residues" evidence="1">
    <location>
        <begin position="36"/>
        <end position="57"/>
    </location>
</feature>
<dbReference type="OrthoDB" id="6924670at2759"/>